<gene>
    <name evidence="2" type="ORF">HCN08_24515</name>
</gene>
<accession>A0ABX0ZXU5</accession>
<dbReference type="RefSeq" id="WP_167985392.1">
    <property type="nucleotide sequence ID" value="NZ_JAATEJ010000022.1"/>
</dbReference>
<dbReference type="PIRSF" id="PIRSF017393">
    <property type="entry name" value="MTase_SAV2177"/>
    <property type="match status" value="1"/>
</dbReference>
<dbReference type="GO" id="GO:0008168">
    <property type="term" value="F:methyltransferase activity"/>
    <property type="evidence" value="ECO:0007669"/>
    <property type="project" value="UniProtKB-KW"/>
</dbReference>
<proteinExistence type="predicted"/>
<keyword evidence="3" id="KW-1185">Reference proteome</keyword>
<dbReference type="EMBL" id="JAATEJ010000022">
    <property type="protein sequence ID" value="NJP46544.1"/>
    <property type="molecule type" value="Genomic_DNA"/>
</dbReference>
<dbReference type="GO" id="GO:0032259">
    <property type="term" value="P:methylation"/>
    <property type="evidence" value="ECO:0007669"/>
    <property type="project" value="UniProtKB-KW"/>
</dbReference>
<dbReference type="Gene3D" id="3.40.50.150">
    <property type="entry name" value="Vaccinia Virus protein VP39"/>
    <property type="match status" value="1"/>
</dbReference>
<protein>
    <submittedName>
        <fullName evidence="2">SAM-dependent methyltransferase</fullName>
    </submittedName>
</protein>
<evidence type="ECO:0000313" key="3">
    <source>
        <dbReference type="Proteomes" id="UP000734511"/>
    </source>
</evidence>
<reference evidence="2 3" key="1">
    <citation type="submission" date="2020-03" db="EMBL/GenBank/DDBJ databases">
        <title>WGS of actinomycetes isolated from Thailand.</title>
        <authorList>
            <person name="Thawai C."/>
        </authorList>
    </citation>
    <scope>NUCLEOTIDE SEQUENCE [LARGE SCALE GENOMIC DNA]</scope>
    <source>
        <strain evidence="2 3">PRB2-1</strain>
    </source>
</reference>
<dbReference type="SUPFAM" id="SSF53335">
    <property type="entry name" value="S-adenosyl-L-methionine-dependent methyltransferases"/>
    <property type="match status" value="1"/>
</dbReference>
<evidence type="ECO:0000313" key="2">
    <source>
        <dbReference type="EMBL" id="NJP46544.1"/>
    </source>
</evidence>
<dbReference type="InterPro" id="IPR006764">
    <property type="entry name" value="SAM_dep_MeTrfase_SAV2177_type"/>
</dbReference>
<feature type="region of interest" description="Disordered" evidence="1">
    <location>
        <begin position="1"/>
        <end position="20"/>
    </location>
</feature>
<organism evidence="2 3">
    <name type="scientific">Actinacidiphila epipremni</name>
    <dbReference type="NCBI Taxonomy" id="2053013"/>
    <lineage>
        <taxon>Bacteria</taxon>
        <taxon>Bacillati</taxon>
        <taxon>Actinomycetota</taxon>
        <taxon>Actinomycetes</taxon>
        <taxon>Kitasatosporales</taxon>
        <taxon>Streptomycetaceae</taxon>
        <taxon>Actinacidiphila</taxon>
    </lineage>
</organism>
<evidence type="ECO:0000256" key="1">
    <source>
        <dbReference type="SAM" id="MobiDB-lite"/>
    </source>
</evidence>
<name>A0ABX0ZXU5_9ACTN</name>
<keyword evidence="2" id="KW-0808">Transferase</keyword>
<dbReference type="InterPro" id="IPR029063">
    <property type="entry name" value="SAM-dependent_MTases_sf"/>
</dbReference>
<sequence>MSDDLALPDEDAADTAGEPPVIDTSIAHSARVYDYVLGGKDNYQVDREAAEQMLSGWPSLRTSMRENRTFMHRAVRYAAQQGIDQFLDIGTGIPTSPNLHEIAQSVIPSARIVYVDNDPIVFVHAAARLTGTPEGRIAYLQADMHDPATILDSPELTGTLDLDRPVALSLIAVLQFVLDKDKAYELVRGYVDRLAPGSLLTISTVTTNTDPDDATTVTQEYTRRGIPVRDSTKADVEPFFAGLELVEPGITLVHRWNPEPGTEGKVKDSEVAMYAGVGRKP</sequence>
<feature type="compositionally biased region" description="Acidic residues" evidence="1">
    <location>
        <begin position="1"/>
        <end position="13"/>
    </location>
</feature>
<dbReference type="Proteomes" id="UP000734511">
    <property type="component" value="Unassembled WGS sequence"/>
</dbReference>
<dbReference type="Pfam" id="PF04672">
    <property type="entry name" value="Methyltransf_19"/>
    <property type="match status" value="1"/>
</dbReference>
<keyword evidence="2" id="KW-0489">Methyltransferase</keyword>
<comment type="caution">
    <text evidence="2">The sequence shown here is derived from an EMBL/GenBank/DDBJ whole genome shotgun (WGS) entry which is preliminary data.</text>
</comment>